<dbReference type="RefSeq" id="WP_090232946.1">
    <property type="nucleotide sequence ID" value="NZ_FNHW01000001.1"/>
</dbReference>
<dbReference type="AlphaFoldDB" id="A0A1G9UJL4"/>
<dbReference type="EMBL" id="FNHW01000001">
    <property type="protein sequence ID" value="SDM60043.1"/>
    <property type="molecule type" value="Genomic_DNA"/>
</dbReference>
<gene>
    <name evidence="1" type="ORF">SAMN04488137_0961</name>
</gene>
<protein>
    <submittedName>
        <fullName evidence="1">Uncharacterized protein</fullName>
    </submittedName>
</protein>
<keyword evidence="2" id="KW-1185">Reference proteome</keyword>
<reference evidence="2" key="1">
    <citation type="submission" date="2016-10" db="EMBL/GenBank/DDBJ databases">
        <authorList>
            <person name="Varghese N."/>
            <person name="Submissions S."/>
        </authorList>
    </citation>
    <scope>NUCLEOTIDE SEQUENCE [LARGE SCALE GENOMIC DNA]</scope>
    <source>
        <strain evidence="2">CGMCC 1.6854</strain>
    </source>
</reference>
<evidence type="ECO:0000313" key="2">
    <source>
        <dbReference type="Proteomes" id="UP000199544"/>
    </source>
</evidence>
<dbReference type="Proteomes" id="UP000199544">
    <property type="component" value="Unassembled WGS sequence"/>
</dbReference>
<dbReference type="STRING" id="459525.SAMN04488137_0961"/>
<organism evidence="1 2">
    <name type="scientific">Fictibacillus solisalsi</name>
    <dbReference type="NCBI Taxonomy" id="459525"/>
    <lineage>
        <taxon>Bacteria</taxon>
        <taxon>Bacillati</taxon>
        <taxon>Bacillota</taxon>
        <taxon>Bacilli</taxon>
        <taxon>Bacillales</taxon>
        <taxon>Fictibacillaceae</taxon>
        <taxon>Fictibacillus</taxon>
    </lineage>
</organism>
<sequence length="67" mass="7091">MAASTRMARFRQLKGVLLTELICTSGVSFLNVVVTEVGRQYIVVTQEGSGGAGTFVVNIDNVVAANM</sequence>
<proteinExistence type="predicted"/>
<evidence type="ECO:0000313" key="1">
    <source>
        <dbReference type="EMBL" id="SDM60043.1"/>
    </source>
</evidence>
<name>A0A1G9UJL4_9BACL</name>
<accession>A0A1G9UJL4</accession>